<dbReference type="Pfam" id="PF13229">
    <property type="entry name" value="Beta_helix"/>
    <property type="match status" value="2"/>
</dbReference>
<evidence type="ECO:0000313" key="5">
    <source>
        <dbReference type="EMBL" id="KAA9340934.1"/>
    </source>
</evidence>
<gene>
    <name evidence="5" type="ORF">F0P94_05785</name>
</gene>
<feature type="domain" description="Right handed beta helix" evidence="3">
    <location>
        <begin position="1595"/>
        <end position="1793"/>
    </location>
</feature>
<evidence type="ECO:0000313" key="6">
    <source>
        <dbReference type="Proteomes" id="UP000326570"/>
    </source>
</evidence>
<dbReference type="InterPro" id="IPR012334">
    <property type="entry name" value="Pectin_lyas_fold"/>
</dbReference>
<dbReference type="InterPro" id="IPR011050">
    <property type="entry name" value="Pectin_lyase_fold/virulence"/>
</dbReference>
<feature type="region of interest" description="Disordered" evidence="1">
    <location>
        <begin position="20"/>
        <end position="39"/>
    </location>
</feature>
<dbReference type="EMBL" id="VTWT01000002">
    <property type="protein sequence ID" value="KAA9340934.1"/>
    <property type="molecule type" value="Genomic_DNA"/>
</dbReference>
<dbReference type="SMART" id="SM00710">
    <property type="entry name" value="PbH1"/>
    <property type="match status" value="20"/>
</dbReference>
<feature type="compositionally biased region" description="Low complexity" evidence="1">
    <location>
        <begin position="29"/>
        <end position="39"/>
    </location>
</feature>
<reference evidence="5 6" key="1">
    <citation type="submission" date="2019-09" db="EMBL/GenBank/DDBJ databases">
        <title>Genome sequence of Adhaeribacter sp. M2.</title>
        <authorList>
            <person name="Srinivasan S."/>
        </authorList>
    </citation>
    <scope>NUCLEOTIDE SEQUENCE [LARGE SCALE GENOMIC DNA]</scope>
    <source>
        <strain evidence="5 6">M2</strain>
    </source>
</reference>
<accession>A0A5N1J549</accession>
<feature type="signal peptide" evidence="2">
    <location>
        <begin position="1"/>
        <end position="19"/>
    </location>
</feature>
<dbReference type="Proteomes" id="UP000326570">
    <property type="component" value="Unassembled WGS sequence"/>
</dbReference>
<evidence type="ECO:0000259" key="4">
    <source>
        <dbReference type="Pfam" id="PF18962"/>
    </source>
</evidence>
<dbReference type="InterPro" id="IPR039448">
    <property type="entry name" value="Beta_helix"/>
</dbReference>
<dbReference type="NCBIfam" id="TIGR04183">
    <property type="entry name" value="Por_Secre_tail"/>
    <property type="match status" value="1"/>
</dbReference>
<dbReference type="Gene3D" id="2.60.40.10">
    <property type="entry name" value="Immunoglobulins"/>
    <property type="match status" value="1"/>
</dbReference>
<feature type="domain" description="Secretion system C-terminal sorting" evidence="4">
    <location>
        <begin position="2256"/>
        <end position="2327"/>
    </location>
</feature>
<evidence type="ECO:0000259" key="3">
    <source>
        <dbReference type="Pfam" id="PF13229"/>
    </source>
</evidence>
<feature type="chain" id="PRO_5024795290" evidence="2">
    <location>
        <begin position="20"/>
        <end position="2328"/>
    </location>
</feature>
<feature type="domain" description="Right handed beta helix" evidence="3">
    <location>
        <begin position="424"/>
        <end position="625"/>
    </location>
</feature>
<dbReference type="InterPro" id="IPR013783">
    <property type="entry name" value="Ig-like_fold"/>
</dbReference>
<dbReference type="Gene3D" id="2.160.20.10">
    <property type="entry name" value="Single-stranded right-handed beta-helix, Pectin lyase-like"/>
    <property type="match status" value="3"/>
</dbReference>
<dbReference type="RefSeq" id="WP_150902861.1">
    <property type="nucleotide sequence ID" value="NZ_VTWT01000002.1"/>
</dbReference>
<organism evidence="5 6">
    <name type="scientific">Adhaeribacter soli</name>
    <dbReference type="NCBI Taxonomy" id="2607655"/>
    <lineage>
        <taxon>Bacteria</taxon>
        <taxon>Pseudomonadati</taxon>
        <taxon>Bacteroidota</taxon>
        <taxon>Cytophagia</taxon>
        <taxon>Cytophagales</taxon>
        <taxon>Hymenobacteraceae</taxon>
        <taxon>Adhaeribacter</taxon>
    </lineage>
</organism>
<comment type="caution">
    <text evidence="5">The sequence shown here is derived from an EMBL/GenBank/DDBJ whole genome shotgun (WGS) entry which is preliminary data.</text>
</comment>
<keyword evidence="2" id="KW-0732">Signal</keyword>
<dbReference type="InterPro" id="IPR006626">
    <property type="entry name" value="PbH1"/>
</dbReference>
<dbReference type="Pfam" id="PF18962">
    <property type="entry name" value="Por_Secre_tail"/>
    <property type="match status" value="1"/>
</dbReference>
<evidence type="ECO:0000256" key="2">
    <source>
        <dbReference type="SAM" id="SignalP"/>
    </source>
</evidence>
<name>A0A5N1J549_9BACT</name>
<keyword evidence="6" id="KW-1185">Reference proteome</keyword>
<sequence length="2328" mass="242429">MKNYLLLWLSVLMAGLAHGQSPNVSRNVSGTSGSSDLLGSNSAKKTQLLYLPGELTNAVSGSIDTLYFMYTGSLTSNSSGPVNLDNFTVKMKQTNATALTSTFETGLTTVRAASNLYIWKATALGTWFKIPLTSSFAYNVQQSLIVEVSFTTSDNTSFQTRTGSSDPSGTNRKLYANSATATTGTLTTTRQNIGFYISPIRGDNAGVTNVVASAAPFGNGPQNIVATIKNYSPNSNLTTAQINWSVNGTAQPTATFNGNLAPGATAQVTLGSYTFAGAAIAVTAATSNPNGNTDADPSNDAFTTNLCPGIAGTFTINAALPASVQNFQTIAEAVDRLACGGVTGPVVFNLAAGTYNEQVEIPVIAGASATNTVTFNGNNATVSFAPTSTLKPHVIRLNGASYVRVNNLQVKVAPAATFGWGVHLINGADNNSFTGNTIELSTATTGTNFYGVVLGASLNSATADAIGSASFNTFTNNTIKGGYTGIRVSGVAGFTGGTNNNTFANNTIHDFSDDGIYLDEANNTTVSGNNIARPTRTANLNGFTGIYLAGSTANSTIRNNRIHSPFAGDLTVSQVSYGVYSTANDAPAGSENLFYNNLIYNFGGVSSYYGFYNSGSDGAYYFHNSVSFDNPAPTSTGTTYGFYQTTTASNIKIQNNIVRITRNSNAKKYGLYFSATGSTIISDNNVLYVNSGVAAEDIVGRFGSGESTDLANWQAVTSFDQSSIAADPQFTNWQNGNLKPLNPAVDNIGTALAAVTSDINGLARSTSTPDPGAYETSTVGRDAAITWLSPVYPVASGNSVVQVQINNTKSVAITSLTLGYTDGTTSQQQTFSNLNLASQTSQTFSFTTPYNLSGSVALKAFIAAVNGAPDDDRDNDTTAVQNICAALAGTYTINAGQPAAGRNYQSFTAAIDNMISCGVSGPVTFRVATGSGPYTEQLTIPEIMGASATNTITFKGNNQVLTFAATSSSNPHVIKLDRADYITIDSLVINATNITYGIGVHLVNGADYNTISNNTFNITGTSSTYGPGAVVAAASATTLDATGNNANYTIIRNNTINGGYIGIRIIGNTTTLAEATQITGNTILNFVNAGINVIHANGTLIERNTISRPAGGSSNFLVSGINFSLNSGSTQATLTNTMVNANRITDLSVPLGTGNYAIGIRFNDVRDAATGAENIVKNNLIYNLNSQASIYGVWNYANSGTHYFHNTIALDGIANNGTQSNGFFFNTTSSTTAPKPITNVKVLNNIVTISQAGNSAKRAYSILTTNITLESNNNIFYLDPAATNAVMAVEGSGSTAVTYPNLAAWKAAKTTLDQNSVELDPAFASIATGNYQPTNALANNTGSGAAGVTTDITGALRSTTTPDAGAYEFTPATRDASIAWVSPIAPVAAGSHPVTVKITNEATASAITSLDLAYTDGTTPVIQNFAGLNIAPGANQNITFTTPYLLANPAALKAYIINVNGTQDGLRTNDTTSVQNLCVMLAAGNYTINSAVATGGTNFQSFRDAASRLSNCGIAGAVTLTVVANSGPYNEQVEFNAIPGASAVNTVTINGNNQVIAFAAASGSESHTVKLNGVKYLTLDSLTINAAGTILGWAVHLTNGADYNTISNSRINVSSTSAAVNDAYGIIATGLTYSALGNHANHNLISGNTIDGGYASIRINGDATNGSDANQIRNNTLKNFYADGVSLQHSRNAVVEGNDISRPTRTTISTFTGISFEGRNSNAVVAKNRIHNPKGGNAASTSIVYAIDFRNAGGNATSNNVVKNNLIYNMDGNGTIYGIYGQGSGLHIYHNTVHLTGNVTTTTTYSSRGVYHTGSATDTLWIKNNIFSLTRTGKATQVGIYLSQAGATAISENNVLHLTGAGVAFGHKGGTTGTDYFTFADWQAAGYDVNGREDDPRFVDTAAGDFTPSAPAIHNTGQPLAAVTDDITGTPRNAATPDPGAYEFTVSNNDMAVTGIVAPNSVCGLSNQEIVTITIRNMGGILQTSVPVSYTVTGPVTTTVSEVFTGSLAPGASATYTFTATADLSLTGSYTVVATATLPNDNDASNDSFTKTVTNALFTSLPVNLNFETPATGIAAMKLETRSLSNITEGTGASFGTGTNGMIMDGVANATWTLPTGANSPWSINPEHFSAAYICFSPTGGSASDSLYLTFDLKQLYKALQSNTNFRVTINGVQEGPTYRPPFDPSNPATPIAWKQIKVDLTKYKNDPSIQIGLESSVSEAFDNGNGPANLVDNISIFRKVVSGTKADLLNKSLSVYPNPSNGLFNLTLPATDKAFELVVTDLSGKVVKRQVVKGQTAQLELTGISKGVYMLKVSGEGSTAVRRLIVQ</sequence>
<evidence type="ECO:0000256" key="1">
    <source>
        <dbReference type="SAM" id="MobiDB-lite"/>
    </source>
</evidence>
<proteinExistence type="predicted"/>
<dbReference type="SUPFAM" id="SSF51126">
    <property type="entry name" value="Pectin lyase-like"/>
    <property type="match status" value="3"/>
</dbReference>
<dbReference type="InterPro" id="IPR026444">
    <property type="entry name" value="Secre_tail"/>
</dbReference>
<protein>
    <submittedName>
        <fullName evidence="5">T9SS type A sorting domain-containing protein</fullName>
    </submittedName>
</protein>